<dbReference type="Proteomes" id="UP000620262">
    <property type="component" value="Unassembled WGS sequence"/>
</dbReference>
<organism evidence="1 2">
    <name type="scientific">Rhizobium viscosum</name>
    <name type="common">Arthrobacter viscosus</name>
    <dbReference type="NCBI Taxonomy" id="1673"/>
    <lineage>
        <taxon>Bacteria</taxon>
        <taxon>Pseudomonadati</taxon>
        <taxon>Pseudomonadota</taxon>
        <taxon>Alphaproteobacteria</taxon>
        <taxon>Hyphomicrobiales</taxon>
        <taxon>Rhizobiaceae</taxon>
        <taxon>Rhizobium/Agrobacterium group</taxon>
        <taxon>Rhizobium</taxon>
    </lineage>
</organism>
<comment type="caution">
    <text evidence="1">The sequence shown here is derived from an EMBL/GenBank/DDBJ whole genome shotgun (WGS) entry which is preliminary data.</text>
</comment>
<dbReference type="SUPFAM" id="SSF55144">
    <property type="entry name" value="LigT-like"/>
    <property type="match status" value="1"/>
</dbReference>
<dbReference type="Pfam" id="PF13563">
    <property type="entry name" value="2_5_RNA_ligase2"/>
    <property type="match status" value="1"/>
</dbReference>
<dbReference type="PANTHER" id="PTHR36039:SF2">
    <property type="entry name" value="RNA LIGASE_CYCLIC NUCLEOTIDE PHOSPHODIESTERASE FAMILY PROTEIN"/>
    <property type="match status" value="1"/>
</dbReference>
<keyword evidence="1" id="KW-0436">Ligase</keyword>
<dbReference type="EMBL" id="JADBEC010000003">
    <property type="protein sequence ID" value="MBE1509411.1"/>
    <property type="molecule type" value="Genomic_DNA"/>
</dbReference>
<protein>
    <submittedName>
        <fullName evidence="1">2'-5' RNA ligase</fullName>
    </submittedName>
</protein>
<dbReference type="GO" id="GO:0016874">
    <property type="term" value="F:ligase activity"/>
    <property type="evidence" value="ECO:0007669"/>
    <property type="project" value="UniProtKB-KW"/>
</dbReference>
<accession>A0ABR9J1Q8</accession>
<dbReference type="InterPro" id="IPR009097">
    <property type="entry name" value="Cyclic_Pdiesterase"/>
</dbReference>
<keyword evidence="2" id="KW-1185">Reference proteome</keyword>
<name>A0ABR9J1Q8_RHIVS</name>
<dbReference type="RefSeq" id="WP_192733008.1">
    <property type="nucleotide sequence ID" value="NZ_BAAAVL010000008.1"/>
</dbReference>
<proteinExistence type="predicted"/>
<sequence length="178" mass="19323">MPFAVFMELDPYGVAELQPIIEHVERISPDAATPRRVKVEPHISLAVYDGLDPEPIAKALDRFSADISTPSIKLSSIGLFPGPASVLFAAPVVSEELLALHRDFHAAAATAGVACWPHYLPGNWVPHVTLGEQLSPEEAGAAISGAMALWQPVAARLHRISLVRFHPIELLWHRQLPG</sequence>
<reference evidence="1 2" key="1">
    <citation type="submission" date="2020-10" db="EMBL/GenBank/DDBJ databases">
        <title>Sequencing the genomes of 1000 actinobacteria strains.</title>
        <authorList>
            <person name="Klenk H.-P."/>
        </authorList>
    </citation>
    <scope>NUCLEOTIDE SEQUENCE [LARGE SCALE GENOMIC DNA]</scope>
    <source>
        <strain evidence="1 2">DSM 7307</strain>
    </source>
</reference>
<dbReference type="Gene3D" id="3.90.1140.10">
    <property type="entry name" value="Cyclic phosphodiesterase"/>
    <property type="match status" value="1"/>
</dbReference>
<evidence type="ECO:0000313" key="2">
    <source>
        <dbReference type="Proteomes" id="UP000620262"/>
    </source>
</evidence>
<gene>
    <name evidence="1" type="ORF">H4W29_006658</name>
</gene>
<dbReference type="PANTHER" id="PTHR36039">
    <property type="match status" value="1"/>
</dbReference>
<evidence type="ECO:0000313" key="1">
    <source>
        <dbReference type="EMBL" id="MBE1509411.1"/>
    </source>
</evidence>